<dbReference type="EMBL" id="CP077076">
    <property type="protein sequence ID" value="QXH49612.1"/>
    <property type="molecule type" value="Genomic_DNA"/>
</dbReference>
<dbReference type="InterPro" id="IPR012373">
    <property type="entry name" value="Ferrdict_sens_TM"/>
</dbReference>
<sequence length="321" mass="34023">MTLHMAGTQRLAPEVLEQAMLWTVRLQSGSSSEAEQHACRQWRAADPAHELAWQRLAGLGQGLRDSTAVLPARSTRRLLQARTEVSRRSVLGGLMGAGVLLASGYSVNQRSVLPTLFSDYGTATGERRSWRVPGISLQLDTGSALDSDQVAGRQLLTLNRGRVLLELGQGAGVSLRAGQARVLPGGGARLVVRQQAAATLVQVLDGKALVEYGQGGRTGLEAGWQQLFTATGVGSAAPLPLGAAAWAQGQLVAERMPLGALLAELDRYRKGVLRCDPQVAGLQVSGTFSLDQPEASLDLLAEVLPVRVQRVLGYWASVVPA</sequence>
<dbReference type="PANTHER" id="PTHR30273:SF2">
    <property type="entry name" value="PROTEIN FECR"/>
    <property type="match status" value="1"/>
</dbReference>
<evidence type="ECO:0000313" key="3">
    <source>
        <dbReference type="EMBL" id="QXH49612.1"/>
    </source>
</evidence>
<feature type="domain" description="FecR N-terminal" evidence="2">
    <location>
        <begin position="17"/>
        <end position="57"/>
    </location>
</feature>
<dbReference type="Pfam" id="PF04773">
    <property type="entry name" value="FecR"/>
    <property type="match status" value="1"/>
</dbReference>
<dbReference type="Pfam" id="PF16220">
    <property type="entry name" value="DUF4880"/>
    <property type="match status" value="1"/>
</dbReference>
<reference evidence="3" key="1">
    <citation type="journal article" date="2021" name="Microorganisms">
        <title>The Ever-Expanding Pseudomonas Genus: Description of 43 New Species and Partition of the Pseudomonas putida Group.</title>
        <authorList>
            <person name="Girard L."/>
            <person name="Lood C."/>
            <person name="Hofte M."/>
            <person name="Vandamme P."/>
            <person name="Rokni-Zadeh H."/>
            <person name="van Noort V."/>
            <person name="Lavigne R."/>
            <person name="De Mot R."/>
        </authorList>
    </citation>
    <scope>NUCLEOTIDE SEQUENCE</scope>
    <source>
        <strain evidence="3">COW40</strain>
    </source>
</reference>
<dbReference type="PANTHER" id="PTHR30273">
    <property type="entry name" value="PERIPLASMIC SIGNAL SENSOR AND SIGMA FACTOR ACTIVATOR FECR-RELATED"/>
    <property type="match status" value="1"/>
</dbReference>
<name>A0ABX8MZQ0_9PSED</name>
<gene>
    <name evidence="3" type="ORF">KSS94_16840</name>
</gene>
<feature type="domain" description="FecR protein" evidence="1">
    <location>
        <begin position="119"/>
        <end position="208"/>
    </location>
</feature>
<dbReference type="InterPro" id="IPR032623">
    <property type="entry name" value="FecR_N"/>
</dbReference>
<evidence type="ECO:0000259" key="1">
    <source>
        <dbReference type="Pfam" id="PF04773"/>
    </source>
</evidence>
<organism evidence="3 4">
    <name type="scientific">Pseudomonas fakonensis</name>
    <dbReference type="NCBI Taxonomy" id="2842355"/>
    <lineage>
        <taxon>Bacteria</taxon>
        <taxon>Pseudomonadati</taxon>
        <taxon>Pseudomonadota</taxon>
        <taxon>Gammaproteobacteria</taxon>
        <taxon>Pseudomonadales</taxon>
        <taxon>Pseudomonadaceae</taxon>
        <taxon>Pseudomonas</taxon>
    </lineage>
</organism>
<dbReference type="PIRSF" id="PIRSF018266">
    <property type="entry name" value="FecR"/>
    <property type="match status" value="1"/>
</dbReference>
<protein>
    <submittedName>
        <fullName evidence="3">DUF4880 domain-containing protein</fullName>
    </submittedName>
</protein>
<keyword evidence="4" id="KW-1185">Reference proteome</keyword>
<accession>A0ABX8MZQ0</accession>
<dbReference type="InterPro" id="IPR006860">
    <property type="entry name" value="FecR"/>
</dbReference>
<proteinExistence type="predicted"/>
<evidence type="ECO:0000313" key="4">
    <source>
        <dbReference type="Proteomes" id="UP001046350"/>
    </source>
</evidence>
<dbReference type="Proteomes" id="UP001046350">
    <property type="component" value="Chromosome"/>
</dbReference>
<dbReference type="RefSeq" id="WP_217839229.1">
    <property type="nucleotide sequence ID" value="NZ_CP077076.1"/>
</dbReference>
<evidence type="ECO:0000259" key="2">
    <source>
        <dbReference type="Pfam" id="PF16220"/>
    </source>
</evidence>